<evidence type="ECO:0000259" key="2">
    <source>
        <dbReference type="Pfam" id="PF06283"/>
    </source>
</evidence>
<dbReference type="SUPFAM" id="SSF52317">
    <property type="entry name" value="Class I glutamine amidotransferase-like"/>
    <property type="match status" value="1"/>
</dbReference>
<evidence type="ECO:0000313" key="4">
    <source>
        <dbReference type="Proteomes" id="UP000293347"/>
    </source>
</evidence>
<dbReference type="OrthoDB" id="9785923at2"/>
<feature type="signal peptide" evidence="1">
    <location>
        <begin position="1"/>
        <end position="21"/>
    </location>
</feature>
<dbReference type="Pfam" id="PF06283">
    <property type="entry name" value="ThuA"/>
    <property type="match status" value="1"/>
</dbReference>
<feature type="chain" id="PRO_5020219580" description="ThuA-like domain-containing protein" evidence="1">
    <location>
        <begin position="22"/>
        <end position="310"/>
    </location>
</feature>
<dbReference type="AlphaFoldDB" id="A0A4R0NUR4"/>
<dbReference type="InterPro" id="IPR029010">
    <property type="entry name" value="ThuA-like"/>
</dbReference>
<organism evidence="3 4">
    <name type="scientific">Pedobacter psychroterrae</name>
    <dbReference type="NCBI Taxonomy" id="2530453"/>
    <lineage>
        <taxon>Bacteria</taxon>
        <taxon>Pseudomonadati</taxon>
        <taxon>Bacteroidota</taxon>
        <taxon>Sphingobacteriia</taxon>
        <taxon>Sphingobacteriales</taxon>
        <taxon>Sphingobacteriaceae</taxon>
        <taxon>Pedobacter</taxon>
    </lineage>
</organism>
<name>A0A4R0NUR4_9SPHI</name>
<sequence>MVINNYIKLILLLSITMNAHGQSTKKTLINVLIIDGYSNHDWKQTTAVTKGILGESKLFEVTVTHAPATTNKDSLTLWDPDFSGYQVIIQNTNNIFNQNLRWPPKVEQKLERFVADGGGLYILHSANNAFPHWKEYDEMIGLAWRNKDTGYALKIDKDTKKIIAIPPGEGKSTSHGERFDAVIHILNRHEINKGYPKKWITPSMELYTYARGPAKNVTVLSYAFDEATQTNWPVEWVVKYGKGYIYNSSMGHLWKGEEYPISYRCIGFQTTLIRTVEWLAKHKVSYKVPKNFPGEIVSTRSETDYPAKNP</sequence>
<proteinExistence type="predicted"/>
<evidence type="ECO:0000256" key="1">
    <source>
        <dbReference type="SAM" id="SignalP"/>
    </source>
</evidence>
<gene>
    <name evidence="3" type="ORF">EZ437_07315</name>
</gene>
<feature type="domain" description="ThuA-like" evidence="2">
    <location>
        <begin position="30"/>
        <end position="278"/>
    </location>
</feature>
<keyword evidence="4" id="KW-1185">Reference proteome</keyword>
<dbReference type="PANTHER" id="PTHR40469:SF2">
    <property type="entry name" value="GALACTOSE-BINDING DOMAIN-LIKE SUPERFAMILY PROTEIN"/>
    <property type="match status" value="1"/>
</dbReference>
<reference evidence="3 4" key="1">
    <citation type="submission" date="2019-02" db="EMBL/GenBank/DDBJ databases">
        <title>Pedobacter sp. RP-1-14 sp. nov., isolated from Arctic soil.</title>
        <authorList>
            <person name="Dahal R.H."/>
        </authorList>
    </citation>
    <scope>NUCLEOTIDE SEQUENCE [LARGE SCALE GENOMIC DNA]</scope>
    <source>
        <strain evidence="3 4">RP-1-14</strain>
    </source>
</reference>
<comment type="caution">
    <text evidence="3">The sequence shown here is derived from an EMBL/GenBank/DDBJ whole genome shotgun (WGS) entry which is preliminary data.</text>
</comment>
<evidence type="ECO:0000313" key="3">
    <source>
        <dbReference type="EMBL" id="TCD03753.1"/>
    </source>
</evidence>
<accession>A0A4R0NUR4</accession>
<protein>
    <recommendedName>
        <fullName evidence="2">ThuA-like domain-containing protein</fullName>
    </recommendedName>
</protein>
<dbReference type="Proteomes" id="UP000293347">
    <property type="component" value="Unassembled WGS sequence"/>
</dbReference>
<dbReference type="InterPro" id="IPR029062">
    <property type="entry name" value="Class_I_gatase-like"/>
</dbReference>
<keyword evidence="1" id="KW-0732">Signal</keyword>
<dbReference type="PANTHER" id="PTHR40469">
    <property type="entry name" value="SECRETED GLYCOSYL HYDROLASE"/>
    <property type="match status" value="1"/>
</dbReference>
<dbReference type="EMBL" id="SJSL01000001">
    <property type="protein sequence ID" value="TCD03753.1"/>
    <property type="molecule type" value="Genomic_DNA"/>
</dbReference>
<dbReference type="RefSeq" id="WP_131594666.1">
    <property type="nucleotide sequence ID" value="NZ_SJSL01000001.1"/>
</dbReference>
<dbReference type="Gene3D" id="3.40.50.880">
    <property type="match status" value="1"/>
</dbReference>